<feature type="coiled-coil region" evidence="3">
    <location>
        <begin position="92"/>
        <end position="189"/>
    </location>
</feature>
<dbReference type="Proteomes" id="UP000708208">
    <property type="component" value="Unassembled WGS sequence"/>
</dbReference>
<dbReference type="GO" id="GO:0000045">
    <property type="term" value="P:autophagosome assembly"/>
    <property type="evidence" value="ECO:0007669"/>
    <property type="project" value="InterPro"/>
</dbReference>
<evidence type="ECO:0000259" key="4">
    <source>
        <dbReference type="Pfam" id="PF08614"/>
    </source>
</evidence>
<evidence type="ECO:0000313" key="6">
    <source>
        <dbReference type="Proteomes" id="UP000708208"/>
    </source>
</evidence>
<name>A0A8J2NN07_9HEXA</name>
<reference evidence="5" key="1">
    <citation type="submission" date="2021-06" db="EMBL/GenBank/DDBJ databases">
        <authorList>
            <person name="Hodson N. C."/>
            <person name="Mongue J. A."/>
            <person name="Jaron S. K."/>
        </authorList>
    </citation>
    <scope>NUCLEOTIDE SEQUENCE</scope>
</reference>
<evidence type="ECO:0000256" key="2">
    <source>
        <dbReference type="PROSITE-ProRule" id="PRU00221"/>
    </source>
</evidence>
<evidence type="ECO:0000256" key="3">
    <source>
        <dbReference type="SAM" id="Coils"/>
    </source>
</evidence>
<dbReference type="Pfam" id="PF00400">
    <property type="entry name" value="WD40"/>
    <property type="match status" value="2"/>
</dbReference>
<dbReference type="InterPro" id="IPR013923">
    <property type="entry name" value="Autophagy-rel_prot_16_dom"/>
</dbReference>
<evidence type="ECO:0000256" key="1">
    <source>
        <dbReference type="ARBA" id="ARBA00009271"/>
    </source>
</evidence>
<evidence type="ECO:0000313" key="5">
    <source>
        <dbReference type="EMBL" id="CAG7713021.1"/>
    </source>
</evidence>
<protein>
    <recommendedName>
        <fullName evidence="4">Autophagy-related protein 16 domain-containing protein</fullName>
    </recommendedName>
</protein>
<comment type="similarity">
    <text evidence="1">Belongs to the WD repeat ATG16 family.</text>
</comment>
<dbReference type="InterPro" id="IPR045160">
    <property type="entry name" value="ATG16"/>
</dbReference>
<dbReference type="PROSITE" id="PS50294">
    <property type="entry name" value="WD_REPEATS_REGION"/>
    <property type="match status" value="1"/>
</dbReference>
<dbReference type="InterPro" id="IPR001680">
    <property type="entry name" value="WD40_rpt"/>
</dbReference>
<feature type="repeat" description="WD" evidence="2">
    <location>
        <begin position="289"/>
        <end position="330"/>
    </location>
</feature>
<dbReference type="PROSITE" id="PS50082">
    <property type="entry name" value="WD_REPEATS_2"/>
    <property type="match status" value="2"/>
</dbReference>
<proteinExistence type="inferred from homology"/>
<comment type="caution">
    <text evidence="5">The sequence shown here is derived from an EMBL/GenBank/DDBJ whole genome shotgun (WGS) entry which is preliminary data.</text>
</comment>
<dbReference type="EMBL" id="CAJVCH010032919">
    <property type="protein sequence ID" value="CAG7713021.1"/>
    <property type="molecule type" value="Genomic_DNA"/>
</dbReference>
<gene>
    <name evidence="5" type="ORF">AFUS01_LOCUS5202</name>
</gene>
<sequence>MSNWSGEIRQQVLQLLQERNRKEKGFTELFKHHERLFENWAAVRDENIRLMQQQGGFNRVDKGGGEDKDKILRLQEELTELHRNRGENASQVLSLSAKLTQKEAELSALQSQNAELVARIADLEEKEAQLNNNLHEHQATIALLSDEHSVLQLDFTSLEEKFRKVQIEYQELLQRYMQVKNQHAEVMNKENEAFMEKKRALVQKELEDAAAEKVVTPIEEPVPFGIEIPQIPTVCVVPKIAAHRFEAHENEVNAIRWSPNARHFATGGADRKVKIWEYTHTGIEQRGMLTGSNGAVLSIDFDTAGTLVLASSSDFACRVWSVDDRRLRISFTNRQFWAIFDILATCTNALLNQMQKNGVL</sequence>
<dbReference type="GO" id="GO:0000421">
    <property type="term" value="C:autophagosome membrane"/>
    <property type="evidence" value="ECO:0007669"/>
    <property type="project" value="TreeGrafter"/>
</dbReference>
<dbReference type="GO" id="GO:0043495">
    <property type="term" value="F:protein-membrane adaptor activity"/>
    <property type="evidence" value="ECO:0007669"/>
    <property type="project" value="TreeGrafter"/>
</dbReference>
<dbReference type="PANTHER" id="PTHR19878">
    <property type="entry name" value="AUTOPHAGY PROTEIN 16-LIKE"/>
    <property type="match status" value="1"/>
</dbReference>
<feature type="repeat" description="WD" evidence="2">
    <location>
        <begin position="245"/>
        <end position="277"/>
    </location>
</feature>
<accession>A0A8J2NN07</accession>
<dbReference type="CDD" id="cd22887">
    <property type="entry name" value="Atg16_CCD"/>
    <property type="match status" value="1"/>
</dbReference>
<dbReference type="GO" id="GO:0034045">
    <property type="term" value="C:phagophore assembly site membrane"/>
    <property type="evidence" value="ECO:0007669"/>
    <property type="project" value="TreeGrafter"/>
</dbReference>
<keyword evidence="6" id="KW-1185">Reference proteome</keyword>
<dbReference type="PANTHER" id="PTHR19878:SF8">
    <property type="entry name" value="AUTOPHAGY-RELATED 16, ISOFORM F"/>
    <property type="match status" value="1"/>
</dbReference>
<dbReference type="GO" id="GO:0034274">
    <property type="term" value="C:Atg12-Atg5-Atg16 complex"/>
    <property type="evidence" value="ECO:0007669"/>
    <property type="project" value="TreeGrafter"/>
</dbReference>
<organism evidence="5 6">
    <name type="scientific">Allacma fusca</name>
    <dbReference type="NCBI Taxonomy" id="39272"/>
    <lineage>
        <taxon>Eukaryota</taxon>
        <taxon>Metazoa</taxon>
        <taxon>Ecdysozoa</taxon>
        <taxon>Arthropoda</taxon>
        <taxon>Hexapoda</taxon>
        <taxon>Collembola</taxon>
        <taxon>Symphypleona</taxon>
        <taxon>Sminthuridae</taxon>
        <taxon>Allacma</taxon>
    </lineage>
</organism>
<dbReference type="SMART" id="SM00320">
    <property type="entry name" value="WD40"/>
    <property type="match status" value="2"/>
</dbReference>
<dbReference type="AlphaFoldDB" id="A0A8J2NN07"/>
<keyword evidence="2" id="KW-0853">WD repeat</keyword>
<dbReference type="Pfam" id="PF08614">
    <property type="entry name" value="ATG16"/>
    <property type="match status" value="1"/>
</dbReference>
<keyword evidence="3" id="KW-0175">Coiled coil</keyword>
<feature type="domain" description="Autophagy-related protein 16" evidence="4">
    <location>
        <begin position="12"/>
        <end position="188"/>
    </location>
</feature>
<dbReference type="OrthoDB" id="6262491at2759"/>